<evidence type="ECO:0000256" key="1">
    <source>
        <dbReference type="SAM" id="MobiDB-lite"/>
    </source>
</evidence>
<dbReference type="AlphaFoldDB" id="A0A6L2MWD5"/>
<feature type="region of interest" description="Disordered" evidence="1">
    <location>
        <begin position="413"/>
        <end position="460"/>
    </location>
</feature>
<feature type="compositionally biased region" description="Polar residues" evidence="1">
    <location>
        <begin position="437"/>
        <end position="453"/>
    </location>
</feature>
<feature type="compositionally biased region" description="Polar residues" evidence="1">
    <location>
        <begin position="420"/>
        <end position="429"/>
    </location>
</feature>
<evidence type="ECO:0000313" key="2">
    <source>
        <dbReference type="EMBL" id="GEU78160.1"/>
    </source>
</evidence>
<proteinExistence type="predicted"/>
<accession>A0A6L2MWD5</accession>
<reference evidence="2" key="1">
    <citation type="journal article" date="2019" name="Sci. Rep.">
        <title>Draft genome of Tanacetum cinerariifolium, the natural source of mosquito coil.</title>
        <authorList>
            <person name="Yamashiro T."/>
            <person name="Shiraishi A."/>
            <person name="Satake H."/>
            <person name="Nakayama K."/>
        </authorList>
    </citation>
    <scope>NUCLEOTIDE SEQUENCE</scope>
</reference>
<feature type="compositionally biased region" description="Polar residues" evidence="1">
    <location>
        <begin position="210"/>
        <end position="226"/>
    </location>
</feature>
<gene>
    <name evidence="2" type="ORF">Tci_050138</name>
</gene>
<protein>
    <submittedName>
        <fullName evidence="2">Uncharacterized protein</fullName>
    </submittedName>
</protein>
<comment type="caution">
    <text evidence="2">The sequence shown here is derived from an EMBL/GenBank/DDBJ whole genome shotgun (WGS) entry which is preliminary data.</text>
</comment>
<feature type="region of interest" description="Disordered" evidence="1">
    <location>
        <begin position="203"/>
        <end position="226"/>
    </location>
</feature>
<organism evidence="2">
    <name type="scientific">Tanacetum cinerariifolium</name>
    <name type="common">Dalmatian daisy</name>
    <name type="synonym">Chrysanthemum cinerariifolium</name>
    <dbReference type="NCBI Taxonomy" id="118510"/>
    <lineage>
        <taxon>Eukaryota</taxon>
        <taxon>Viridiplantae</taxon>
        <taxon>Streptophyta</taxon>
        <taxon>Embryophyta</taxon>
        <taxon>Tracheophyta</taxon>
        <taxon>Spermatophyta</taxon>
        <taxon>Magnoliopsida</taxon>
        <taxon>eudicotyledons</taxon>
        <taxon>Gunneridae</taxon>
        <taxon>Pentapetalae</taxon>
        <taxon>asterids</taxon>
        <taxon>campanulids</taxon>
        <taxon>Asterales</taxon>
        <taxon>Asteraceae</taxon>
        <taxon>Asteroideae</taxon>
        <taxon>Anthemideae</taxon>
        <taxon>Anthemidinae</taxon>
        <taxon>Tanacetum</taxon>
    </lineage>
</organism>
<dbReference type="EMBL" id="BKCJ010007617">
    <property type="protein sequence ID" value="GEU78160.1"/>
    <property type="molecule type" value="Genomic_DNA"/>
</dbReference>
<name>A0A6L2MWD5_TANCI</name>
<sequence>MEELQYNQFRGDTLLWLLNFITHNVAYQADDLDAYESDCDEINTAKIALMANLSHYGSDDLAEVHNQDNVTHNVINQAVQAMLLSEQSNIMNQSETKITSDSNIIPYSQYVSESQYAAIQNLNFPAQQDAQILSMIEQLKTQVVNCTKINLDNKSVNETLTAELERYKDQKTNAIVIRVSEETLMLAEESRSKMLLKQNDPMMSEKKVNTKPNSVNSEEPNLSTRPTQVKVPKELFKVGMVNTSLKKLKHHLASFDVSQEKDMVIKKLKERIKSLSGNMKEKKIKQELKEIETINIKLDHREKVLVITALKDTLRKLKEKAVIDEAVILHPIDSELLKINVSPLAPKLQNNRTAHYDYLKHTQKETATLREIVEHERSLNPLNTSLDYVCDKLMAVTPMNKTKNVGFIEPVTSSRKKPIKTSSSSNAVSNKPMLSFTGVTLPTSASGSQPSGNTKKDKIQ</sequence>